<feature type="coiled-coil region" evidence="1">
    <location>
        <begin position="7"/>
        <end position="34"/>
    </location>
</feature>
<dbReference type="Pfam" id="PF03781">
    <property type="entry name" value="FGE-sulfatase"/>
    <property type="match status" value="1"/>
</dbReference>
<dbReference type="InterPro" id="IPR005532">
    <property type="entry name" value="SUMF_dom"/>
</dbReference>
<dbReference type="InterPro" id="IPR042095">
    <property type="entry name" value="SUMF_sf"/>
</dbReference>
<dbReference type="Gene3D" id="3.90.1580.10">
    <property type="entry name" value="paralog of FGE (formylglycine-generating enzyme)"/>
    <property type="match status" value="1"/>
</dbReference>
<name>A0A1H6FC38_9GAMM</name>
<dbReference type="InterPro" id="IPR051043">
    <property type="entry name" value="Sulfatase_Mod_Factor_Kinase"/>
</dbReference>
<keyword evidence="5" id="KW-1185">Reference proteome</keyword>
<dbReference type="SUPFAM" id="SSF56436">
    <property type="entry name" value="C-type lectin-like"/>
    <property type="match status" value="1"/>
</dbReference>
<dbReference type="PANTHER" id="PTHR23150">
    <property type="entry name" value="SULFATASE MODIFYING FACTOR 1, 2"/>
    <property type="match status" value="1"/>
</dbReference>
<evidence type="ECO:0000256" key="2">
    <source>
        <dbReference type="SAM" id="Phobius"/>
    </source>
</evidence>
<dbReference type="OrthoDB" id="9768004at2"/>
<dbReference type="PANTHER" id="PTHR23150:SF35">
    <property type="entry name" value="BLL6746 PROTEIN"/>
    <property type="match status" value="1"/>
</dbReference>
<accession>A0A1H6FC38</accession>
<dbReference type="EMBL" id="FMSV02000528">
    <property type="protein sequence ID" value="SEH07213.1"/>
    <property type="molecule type" value="Genomic_DNA"/>
</dbReference>
<evidence type="ECO:0000313" key="5">
    <source>
        <dbReference type="Proteomes" id="UP000236724"/>
    </source>
</evidence>
<gene>
    <name evidence="4" type="primary">pkn1_9</name>
    <name evidence="4" type="ORF">MBHS_03088</name>
</gene>
<feature type="coiled-coil region" evidence="1">
    <location>
        <begin position="246"/>
        <end position="336"/>
    </location>
</feature>
<keyword evidence="2" id="KW-0812">Transmembrane</keyword>
<dbReference type="AlphaFoldDB" id="A0A1H6FC38"/>
<dbReference type="InterPro" id="IPR016187">
    <property type="entry name" value="CTDL_fold"/>
</dbReference>
<evidence type="ECO:0000313" key="4">
    <source>
        <dbReference type="EMBL" id="SEH07213.1"/>
    </source>
</evidence>
<feature type="transmembrane region" description="Helical" evidence="2">
    <location>
        <begin position="355"/>
        <end position="379"/>
    </location>
</feature>
<keyword evidence="4" id="KW-0808">Transferase</keyword>
<dbReference type="RefSeq" id="WP_103920889.1">
    <property type="nucleotide sequence ID" value="NZ_FMSV02000528.1"/>
</dbReference>
<proteinExistence type="predicted"/>
<protein>
    <submittedName>
        <fullName evidence="4">Serine/threonine-protein kinase pkn1</fullName>
        <ecNumber evidence="4">2.7.11.1</ecNumber>
    </submittedName>
</protein>
<evidence type="ECO:0000256" key="1">
    <source>
        <dbReference type="SAM" id="Coils"/>
    </source>
</evidence>
<keyword evidence="2" id="KW-1133">Transmembrane helix</keyword>
<dbReference type="Proteomes" id="UP000236724">
    <property type="component" value="Unassembled WGS sequence"/>
</dbReference>
<dbReference type="GO" id="GO:0004674">
    <property type="term" value="F:protein serine/threonine kinase activity"/>
    <property type="evidence" value="ECO:0007669"/>
    <property type="project" value="UniProtKB-EC"/>
</dbReference>
<keyword evidence="2" id="KW-0472">Membrane</keyword>
<keyword evidence="4" id="KW-0418">Kinase</keyword>
<keyword evidence="1" id="KW-0175">Coiled coil</keyword>
<dbReference type="EC" id="2.7.11.1" evidence="4"/>
<sequence length="666" mass="75470">MPSVSTEAKAKAEAKRLMAEVNQLQAQAKNQHVTSYRETQKLIVHINQLQVAAIKEKSAAKAEQAKQETKRLFTEKFSHIQDKQKNIHAQINRLLQVKQKYDLLAKTQLAIGKKENPNDTHFRQQLMGLIKQKKEEFIRTNKEAENIHDQARKKSIILTKNGETSQVVEQATEKKPQATDISPSLSDKAKAEAEKLITEVTAPKNMVTADKAEEVGKMIQEISKLQMAAEQGTLTESEALLLEERILKVESKQRESREQINQLTQAKIKYELALSRNAEQRKHQDERLRGELNHLITEKEQEQNQLLDELNMIRMHSEQEAKLLKAQRDAARALAEQQSQVDASKLPQDSKKYGMLLGVVVLILLLGGGAGVFFLTPWLNPDEDVPLNDKLIKNSVAPVAAVSPVEEQAAPPKVKRAVKRKLKPIRIFQDKLSSGALSPIMIQLPAGAFKMGSPPHYPYTDEHPQQTINLQSFSISQFEISFDEYQVFIRATGRKMPFDNNWGQDKRPVINVNWQDATAYAQWLSQETGYQYYLPSEREWEYAARAGSKTTFWWGNKVGKNHANCAVCSSQWSGVKTAPVGSFSPNSFGLHDMIGNVLEWTRTCYHPNYQNAPTGGQNWEGGNCAQRMVRGSAYNSYKRDIRITRRKAFTSKSRNTNLGFRVVRVN</sequence>
<reference evidence="4 5" key="1">
    <citation type="submission" date="2016-10" db="EMBL/GenBank/DDBJ databases">
        <authorList>
            <person name="de Groot N.N."/>
        </authorList>
    </citation>
    <scope>NUCLEOTIDE SEQUENCE [LARGE SCALE GENOMIC DNA]</scope>
    <source>
        <strain evidence="4">MBHS1</strain>
    </source>
</reference>
<evidence type="ECO:0000259" key="3">
    <source>
        <dbReference type="Pfam" id="PF03781"/>
    </source>
</evidence>
<feature type="domain" description="Sulfatase-modifying factor enzyme-like" evidence="3">
    <location>
        <begin position="439"/>
        <end position="664"/>
    </location>
</feature>
<dbReference type="GO" id="GO:0120147">
    <property type="term" value="F:formylglycine-generating oxidase activity"/>
    <property type="evidence" value="ECO:0007669"/>
    <property type="project" value="TreeGrafter"/>
</dbReference>
<organism evidence="4 5">
    <name type="scientific">Candidatus Venteria ishoeyi</name>
    <dbReference type="NCBI Taxonomy" id="1899563"/>
    <lineage>
        <taxon>Bacteria</taxon>
        <taxon>Pseudomonadati</taxon>
        <taxon>Pseudomonadota</taxon>
        <taxon>Gammaproteobacteria</taxon>
        <taxon>Thiotrichales</taxon>
        <taxon>Thiotrichaceae</taxon>
        <taxon>Venteria</taxon>
    </lineage>
</organism>